<evidence type="ECO:0000256" key="1">
    <source>
        <dbReference type="SAM" id="MobiDB-lite"/>
    </source>
</evidence>
<reference evidence="2 3" key="1">
    <citation type="submission" date="2021-07" db="EMBL/GenBank/DDBJ databases">
        <title>Actinomadura sp. PM05-2 isolated from lichen.</title>
        <authorList>
            <person name="Somphong A."/>
            <person name="Phongsopitanun W."/>
            <person name="Tanasupawat S."/>
            <person name="Peongsungnone V."/>
        </authorList>
    </citation>
    <scope>NUCLEOTIDE SEQUENCE [LARGE SCALE GENOMIC DNA]</scope>
    <source>
        <strain evidence="2 3">PM05-2</strain>
    </source>
</reference>
<proteinExistence type="predicted"/>
<dbReference type="SUPFAM" id="SSF50475">
    <property type="entry name" value="FMN-binding split barrel"/>
    <property type="match status" value="1"/>
</dbReference>
<comment type="caution">
    <text evidence="2">The sequence shown here is derived from an EMBL/GenBank/DDBJ whole genome shotgun (WGS) entry which is preliminary data.</text>
</comment>
<dbReference type="Proteomes" id="UP000774570">
    <property type="component" value="Unassembled WGS sequence"/>
</dbReference>
<evidence type="ECO:0000313" key="3">
    <source>
        <dbReference type="Proteomes" id="UP000774570"/>
    </source>
</evidence>
<keyword evidence="3" id="KW-1185">Reference proteome</keyword>
<feature type="compositionally biased region" description="Low complexity" evidence="1">
    <location>
        <begin position="166"/>
        <end position="177"/>
    </location>
</feature>
<evidence type="ECO:0000313" key="2">
    <source>
        <dbReference type="EMBL" id="MBW8482109.1"/>
    </source>
</evidence>
<accession>A0ABS7FQV6</accession>
<gene>
    <name evidence="2" type="ORF">K1Y72_07010</name>
</gene>
<feature type="region of interest" description="Disordered" evidence="1">
    <location>
        <begin position="159"/>
        <end position="183"/>
    </location>
</feature>
<organism evidence="2 3">
    <name type="scientific">Actinomadura parmotrematis</name>
    <dbReference type="NCBI Taxonomy" id="2864039"/>
    <lineage>
        <taxon>Bacteria</taxon>
        <taxon>Bacillati</taxon>
        <taxon>Actinomycetota</taxon>
        <taxon>Actinomycetes</taxon>
        <taxon>Streptosporangiales</taxon>
        <taxon>Thermomonosporaceae</taxon>
        <taxon>Actinomadura</taxon>
    </lineage>
</organism>
<sequence>MVTWPDGVDEIFGSDQAVMLAGVTPARGVVQVPVTNFGVRDRDAGTLTFNSALGGWKKLERIKRDPHVALAFHTRAHGYADRPEYVLVQGTATVTGPVADYPETLGAGWERFDLPRATGPVWGRWLRDYYVRMLIEVAVERIVVWPDLRCAGAPEVHGPPLPAPPAAQAAPAKGAGPRLDHTRAARSAARLPDALLGWVGGDGFPVSVPVRVDGADEGGMRLDAAPGLLPEGGRRAGLTAHSFTRYIIGQEQHVHTGWLDGGPPVRYAPHTRVAYRMPPSRLARKVGMGVAMRVGRRSAARAGVDLTGTG</sequence>
<dbReference type="InterPro" id="IPR012349">
    <property type="entry name" value="Split_barrel_FMN-bd"/>
</dbReference>
<dbReference type="Gene3D" id="2.30.110.10">
    <property type="entry name" value="Electron Transport, Fmn-binding Protein, Chain A"/>
    <property type="match status" value="1"/>
</dbReference>
<name>A0ABS7FQV6_9ACTN</name>
<dbReference type="EMBL" id="JAIBOA010000003">
    <property type="protein sequence ID" value="MBW8482109.1"/>
    <property type="molecule type" value="Genomic_DNA"/>
</dbReference>
<dbReference type="RefSeq" id="WP_220164367.1">
    <property type="nucleotide sequence ID" value="NZ_JAIBOA010000003.1"/>
</dbReference>
<protein>
    <submittedName>
        <fullName evidence="2">Pyridoxamine 5'-phosphate oxidase family protein</fullName>
    </submittedName>
</protein>